<reference evidence="3 4" key="1">
    <citation type="submission" date="2016-10" db="EMBL/GenBank/DDBJ databases">
        <authorList>
            <person name="de Groot N.N."/>
        </authorList>
    </citation>
    <scope>NUCLEOTIDE SEQUENCE [LARGE SCALE GENOMIC DNA]</scope>
    <source>
        <strain>J11</strain>
        <strain evidence="4">PG 39</strain>
    </source>
</reference>
<evidence type="ECO:0000313" key="3">
    <source>
        <dbReference type="EMBL" id="SFG82615.1"/>
    </source>
</evidence>
<name>A0A1I2UZD9_9CORY</name>
<feature type="domain" description="Aminotransferase class V" evidence="2">
    <location>
        <begin position="61"/>
        <end position="406"/>
    </location>
</feature>
<evidence type="ECO:0000313" key="4">
    <source>
        <dbReference type="Proteomes" id="UP000199065"/>
    </source>
</evidence>
<dbReference type="STRING" id="185761.SAMN05660282_02070"/>
<accession>A0A1I2UZD9</accession>
<dbReference type="Pfam" id="PF00266">
    <property type="entry name" value="Aminotran_5"/>
    <property type="match status" value="1"/>
</dbReference>
<proteinExistence type="predicted"/>
<feature type="region of interest" description="Disordered" evidence="1">
    <location>
        <begin position="48"/>
        <end position="68"/>
    </location>
</feature>
<gene>
    <name evidence="3" type="ORF">SAMN05660282_02070</name>
</gene>
<dbReference type="Gene3D" id="3.40.640.10">
    <property type="entry name" value="Type I PLP-dependent aspartate aminotransferase-like (Major domain)"/>
    <property type="match status" value="1"/>
</dbReference>
<keyword evidence="4" id="KW-1185">Reference proteome</keyword>
<dbReference type="PANTHER" id="PTHR43586">
    <property type="entry name" value="CYSTEINE DESULFURASE"/>
    <property type="match status" value="1"/>
</dbReference>
<dbReference type="InterPro" id="IPR000192">
    <property type="entry name" value="Aminotrans_V_dom"/>
</dbReference>
<dbReference type="RefSeq" id="WP_092287065.1">
    <property type="nucleotide sequence ID" value="NZ_FOPJ01000017.1"/>
</dbReference>
<dbReference type="PANTHER" id="PTHR43586:SF21">
    <property type="entry name" value="PYRIDOXAL PHOSPHATE (PLP)-DEPENDENT ASPARTATE AMINOTRANSFERASE SUPERFAMILY"/>
    <property type="match status" value="1"/>
</dbReference>
<evidence type="ECO:0000259" key="2">
    <source>
        <dbReference type="Pfam" id="PF00266"/>
    </source>
</evidence>
<sequence length="415" mass="44600">MYDVARVRGLYGSLSEGWTYLNAHARPQLPETVSAAVARGVRLAATLSSPEPLAPSGGGHHSRSHNTGVPEAESLIDSARLGVADLVGATAQHVVLGPDVRTLYQHLADAMRPLLKKNSSVVLSRLDDPRVIWPLQRSAAQVRWAQPDLGTGELPAWQFGELVDGSTRLVAFSAAQETLGTIAPMEAIVEQAHARSRAWVLADVSAYLAHRRVDIEESGCDILAIDLAALGGPDMAALVFRSPRMLRRLAPVDEGSTEIFDIPVSAGLAAGVGPLVDHYASLGGDELRGTRRTRLRTSQEQLAEYYEQLRQHLYNSLESLAAVHILGVTGEAAGGHSDDRLPRVTFIVRDVPAATVQQRLIDNQLVSTPAKVTPLLRDMGVEDEECGGATTISLSPFNTLADIDHLTRVLASLAW</sequence>
<dbReference type="SUPFAM" id="SSF53383">
    <property type="entry name" value="PLP-dependent transferases"/>
    <property type="match status" value="1"/>
</dbReference>
<dbReference type="InterPro" id="IPR015422">
    <property type="entry name" value="PyrdxlP-dep_Trfase_small"/>
</dbReference>
<evidence type="ECO:0000256" key="1">
    <source>
        <dbReference type="SAM" id="MobiDB-lite"/>
    </source>
</evidence>
<dbReference type="EMBL" id="FOPJ01000017">
    <property type="protein sequence ID" value="SFG82615.1"/>
    <property type="molecule type" value="Genomic_DNA"/>
</dbReference>
<dbReference type="GO" id="GO:0016829">
    <property type="term" value="F:lyase activity"/>
    <property type="evidence" value="ECO:0007669"/>
    <property type="project" value="UniProtKB-KW"/>
</dbReference>
<dbReference type="InterPro" id="IPR015424">
    <property type="entry name" value="PyrdxlP-dep_Trfase"/>
</dbReference>
<dbReference type="OrthoDB" id="7592443at2"/>
<protein>
    <submittedName>
        <fullName evidence="3">Selenocysteine lyase/Cysteine desulfurase</fullName>
    </submittedName>
</protein>
<organism evidence="3 4">
    <name type="scientific">Corynebacterium spheniscorum</name>
    <dbReference type="NCBI Taxonomy" id="185761"/>
    <lineage>
        <taxon>Bacteria</taxon>
        <taxon>Bacillati</taxon>
        <taxon>Actinomycetota</taxon>
        <taxon>Actinomycetes</taxon>
        <taxon>Mycobacteriales</taxon>
        <taxon>Corynebacteriaceae</taxon>
        <taxon>Corynebacterium</taxon>
    </lineage>
</organism>
<dbReference type="Proteomes" id="UP000199065">
    <property type="component" value="Unassembled WGS sequence"/>
</dbReference>
<dbReference type="AlphaFoldDB" id="A0A1I2UZD9"/>
<dbReference type="Gene3D" id="3.90.1150.10">
    <property type="entry name" value="Aspartate Aminotransferase, domain 1"/>
    <property type="match status" value="1"/>
</dbReference>
<dbReference type="InterPro" id="IPR015421">
    <property type="entry name" value="PyrdxlP-dep_Trfase_major"/>
</dbReference>
<keyword evidence="3" id="KW-0456">Lyase</keyword>